<keyword evidence="8" id="KW-1185">Reference proteome</keyword>
<dbReference type="InterPro" id="IPR001940">
    <property type="entry name" value="Peptidase_S1C"/>
</dbReference>
<evidence type="ECO:0000256" key="1">
    <source>
        <dbReference type="ARBA" id="ARBA00010541"/>
    </source>
</evidence>
<evidence type="ECO:0000259" key="6">
    <source>
        <dbReference type="PROSITE" id="PS50106"/>
    </source>
</evidence>
<dbReference type="EMBL" id="SJPF01000004">
    <property type="protein sequence ID" value="TWT31968.1"/>
    <property type="molecule type" value="Genomic_DNA"/>
</dbReference>
<dbReference type="Gene3D" id="2.30.42.10">
    <property type="match status" value="1"/>
</dbReference>
<feature type="domain" description="PDZ" evidence="6">
    <location>
        <begin position="264"/>
        <end position="356"/>
    </location>
</feature>
<dbReference type="SMART" id="SM00228">
    <property type="entry name" value="PDZ"/>
    <property type="match status" value="1"/>
</dbReference>
<dbReference type="RefSeq" id="WP_146434539.1">
    <property type="nucleotide sequence ID" value="NZ_SJPF01000004.1"/>
</dbReference>
<dbReference type="Pfam" id="PF13180">
    <property type="entry name" value="PDZ_2"/>
    <property type="match status" value="1"/>
</dbReference>
<organism evidence="7 8">
    <name type="scientific">Blastopirellula retiformator</name>
    <dbReference type="NCBI Taxonomy" id="2527970"/>
    <lineage>
        <taxon>Bacteria</taxon>
        <taxon>Pseudomonadati</taxon>
        <taxon>Planctomycetota</taxon>
        <taxon>Planctomycetia</taxon>
        <taxon>Pirellulales</taxon>
        <taxon>Pirellulaceae</taxon>
        <taxon>Blastopirellula</taxon>
    </lineage>
</organism>
<keyword evidence="4" id="KW-0720">Serine protease</keyword>
<dbReference type="GO" id="GO:0004252">
    <property type="term" value="F:serine-type endopeptidase activity"/>
    <property type="evidence" value="ECO:0007669"/>
    <property type="project" value="InterPro"/>
</dbReference>
<evidence type="ECO:0000256" key="4">
    <source>
        <dbReference type="ARBA" id="ARBA00022825"/>
    </source>
</evidence>
<comment type="similarity">
    <text evidence="1">Belongs to the peptidase S1C family.</text>
</comment>
<evidence type="ECO:0000313" key="7">
    <source>
        <dbReference type="EMBL" id="TWT31968.1"/>
    </source>
</evidence>
<dbReference type="OrthoDB" id="248175at2"/>
<dbReference type="InterPro" id="IPR001478">
    <property type="entry name" value="PDZ"/>
</dbReference>
<dbReference type="PROSITE" id="PS50106">
    <property type="entry name" value="PDZ"/>
    <property type="match status" value="1"/>
</dbReference>
<dbReference type="FunFam" id="2.40.10.10:FF:000001">
    <property type="entry name" value="Periplasmic serine protease DegS"/>
    <property type="match status" value="1"/>
</dbReference>
<dbReference type="PANTHER" id="PTHR43343">
    <property type="entry name" value="PEPTIDASE S12"/>
    <property type="match status" value="1"/>
</dbReference>
<dbReference type="GO" id="GO:0006508">
    <property type="term" value="P:proteolysis"/>
    <property type="evidence" value="ECO:0007669"/>
    <property type="project" value="UniProtKB-KW"/>
</dbReference>
<dbReference type="PANTHER" id="PTHR43343:SF3">
    <property type="entry name" value="PROTEASE DO-LIKE 8, CHLOROPLASTIC"/>
    <property type="match status" value="1"/>
</dbReference>
<gene>
    <name evidence="7" type="primary">degQ_3</name>
    <name evidence="7" type="ORF">Enr8_38940</name>
</gene>
<protein>
    <submittedName>
        <fullName evidence="7">Periplasmic pH-dependent serine endoprotease DegQ</fullName>
        <ecNumber evidence="7">3.4.21.107</ecNumber>
    </submittedName>
</protein>
<proteinExistence type="inferred from homology"/>
<keyword evidence="5" id="KW-0732">Signal</keyword>
<dbReference type="AlphaFoldDB" id="A0A5C5V0L1"/>
<reference evidence="7 8" key="1">
    <citation type="submission" date="2019-02" db="EMBL/GenBank/DDBJ databases">
        <title>Deep-cultivation of Planctomycetes and their phenomic and genomic characterization uncovers novel biology.</title>
        <authorList>
            <person name="Wiegand S."/>
            <person name="Jogler M."/>
            <person name="Boedeker C."/>
            <person name="Pinto D."/>
            <person name="Vollmers J."/>
            <person name="Rivas-Marin E."/>
            <person name="Kohn T."/>
            <person name="Peeters S.H."/>
            <person name="Heuer A."/>
            <person name="Rast P."/>
            <person name="Oberbeckmann S."/>
            <person name="Bunk B."/>
            <person name="Jeske O."/>
            <person name="Meyerdierks A."/>
            <person name="Storesund J.E."/>
            <person name="Kallscheuer N."/>
            <person name="Luecker S."/>
            <person name="Lage O.M."/>
            <person name="Pohl T."/>
            <person name="Merkel B.J."/>
            <person name="Hornburger P."/>
            <person name="Mueller R.-W."/>
            <person name="Bruemmer F."/>
            <person name="Labrenz M."/>
            <person name="Spormann A.M."/>
            <person name="Op Den Camp H."/>
            <person name="Overmann J."/>
            <person name="Amann R."/>
            <person name="Jetten M.S.M."/>
            <person name="Mascher T."/>
            <person name="Medema M.H."/>
            <person name="Devos D.P."/>
            <person name="Kaster A.-K."/>
            <person name="Ovreas L."/>
            <person name="Rohde M."/>
            <person name="Galperin M.Y."/>
            <person name="Jogler C."/>
        </authorList>
    </citation>
    <scope>NUCLEOTIDE SEQUENCE [LARGE SCALE GENOMIC DNA]</scope>
    <source>
        <strain evidence="7 8">Enr8</strain>
    </source>
</reference>
<sequence length="373" mass="40063" precursor="true">MNTHKSRMTLAIVATLLLCVPFSSLALSQEQAVSPRDQLRQAILAEVAEIETHGNLLKKVCRYVRPSVVHIEARKKEGESLAYGGSIVDEAGSGVIILHNKKHYILTNRHVISQAANQDIKIHLDDGRILRPTQVWTDRETDVAAMAVEADRLVPAQVANSSDVEIGEFVLAVGSPFGLSQSVTYGIISAKGRRDLQLGRQGLKFQNFMQTDAAINPGNSGGPLLNMRGEVIGINTAIASNSGGNDGIGFTIPINSALNIARQMIDDGKVSRAFLGVVLDSQYDSKKAEMLGLPMAKGTRVNGVTEGSPADAAGILVGDVIVRFNNQEIEDDSHLVNVVSLSPLGVKLPVDLYRDGKLMVVELELAVRDSSVK</sequence>
<evidence type="ECO:0000256" key="3">
    <source>
        <dbReference type="ARBA" id="ARBA00022801"/>
    </source>
</evidence>
<dbReference type="SUPFAM" id="SSF50494">
    <property type="entry name" value="Trypsin-like serine proteases"/>
    <property type="match status" value="1"/>
</dbReference>
<accession>A0A5C5V0L1</accession>
<name>A0A5C5V0L1_9BACT</name>
<dbReference type="Proteomes" id="UP000318878">
    <property type="component" value="Unassembled WGS sequence"/>
</dbReference>
<feature type="signal peptide" evidence="5">
    <location>
        <begin position="1"/>
        <end position="26"/>
    </location>
</feature>
<dbReference type="InterPro" id="IPR009003">
    <property type="entry name" value="Peptidase_S1_PA"/>
</dbReference>
<dbReference type="Gene3D" id="2.40.10.120">
    <property type="match status" value="1"/>
</dbReference>
<evidence type="ECO:0000313" key="8">
    <source>
        <dbReference type="Proteomes" id="UP000318878"/>
    </source>
</evidence>
<evidence type="ECO:0000256" key="5">
    <source>
        <dbReference type="SAM" id="SignalP"/>
    </source>
</evidence>
<dbReference type="InterPro" id="IPR036034">
    <property type="entry name" value="PDZ_sf"/>
</dbReference>
<dbReference type="PRINTS" id="PR00834">
    <property type="entry name" value="PROTEASES2C"/>
</dbReference>
<keyword evidence="3 7" id="KW-0378">Hydrolase</keyword>
<comment type="caution">
    <text evidence="7">The sequence shown here is derived from an EMBL/GenBank/DDBJ whole genome shotgun (WGS) entry which is preliminary data.</text>
</comment>
<dbReference type="InterPro" id="IPR051201">
    <property type="entry name" value="Chloro_Bact_Ser_Proteases"/>
</dbReference>
<feature type="chain" id="PRO_5022754429" evidence="5">
    <location>
        <begin position="27"/>
        <end position="373"/>
    </location>
</feature>
<keyword evidence="2 7" id="KW-0645">Protease</keyword>
<dbReference type="EC" id="3.4.21.107" evidence="7"/>
<dbReference type="SUPFAM" id="SSF50156">
    <property type="entry name" value="PDZ domain-like"/>
    <property type="match status" value="1"/>
</dbReference>
<dbReference type="Pfam" id="PF13365">
    <property type="entry name" value="Trypsin_2"/>
    <property type="match status" value="1"/>
</dbReference>
<evidence type="ECO:0000256" key="2">
    <source>
        <dbReference type="ARBA" id="ARBA00022670"/>
    </source>
</evidence>